<accession>A0AAE0SZV4</accession>
<reference evidence="1" key="3">
    <citation type="submission" date="2023-05" db="EMBL/GenBank/DDBJ databases">
        <authorList>
            <person name="Smith C.H."/>
        </authorList>
    </citation>
    <scope>NUCLEOTIDE SEQUENCE</scope>
    <source>
        <strain evidence="1">CHS0354</strain>
        <tissue evidence="1">Mantle</tissue>
    </source>
</reference>
<dbReference type="AlphaFoldDB" id="A0AAE0SZV4"/>
<evidence type="ECO:0000313" key="1">
    <source>
        <dbReference type="EMBL" id="KAK3601146.1"/>
    </source>
</evidence>
<reference evidence="1" key="2">
    <citation type="journal article" date="2021" name="Genome Biol. Evol.">
        <title>Developing a high-quality reference genome for a parasitic bivalve with doubly uniparental inheritance (Bivalvia: Unionida).</title>
        <authorList>
            <person name="Smith C.H."/>
        </authorList>
    </citation>
    <scope>NUCLEOTIDE SEQUENCE</scope>
    <source>
        <strain evidence="1">CHS0354</strain>
        <tissue evidence="1">Mantle</tissue>
    </source>
</reference>
<name>A0AAE0SZV4_9BIVA</name>
<proteinExistence type="predicted"/>
<evidence type="ECO:0000313" key="2">
    <source>
        <dbReference type="Proteomes" id="UP001195483"/>
    </source>
</evidence>
<gene>
    <name evidence="1" type="ORF">CHS0354_019140</name>
</gene>
<dbReference type="Proteomes" id="UP001195483">
    <property type="component" value="Unassembled WGS sequence"/>
</dbReference>
<comment type="caution">
    <text evidence="1">The sequence shown here is derived from an EMBL/GenBank/DDBJ whole genome shotgun (WGS) entry which is preliminary data.</text>
</comment>
<dbReference type="EMBL" id="JAEAOA010001187">
    <property type="protein sequence ID" value="KAK3601146.1"/>
    <property type="molecule type" value="Genomic_DNA"/>
</dbReference>
<keyword evidence="2" id="KW-1185">Reference proteome</keyword>
<sequence>MSKAVLPRAMEGGGLKKAGDVVEYELCQHVHYYNIEYLFIITEDLKEALIRARMQRQRQRKRELNETPGKERKRKLITSNLMSVNMYIYYAEKK</sequence>
<organism evidence="1 2">
    <name type="scientific">Potamilus streckersoni</name>
    <dbReference type="NCBI Taxonomy" id="2493646"/>
    <lineage>
        <taxon>Eukaryota</taxon>
        <taxon>Metazoa</taxon>
        <taxon>Spiralia</taxon>
        <taxon>Lophotrochozoa</taxon>
        <taxon>Mollusca</taxon>
        <taxon>Bivalvia</taxon>
        <taxon>Autobranchia</taxon>
        <taxon>Heteroconchia</taxon>
        <taxon>Palaeoheterodonta</taxon>
        <taxon>Unionida</taxon>
        <taxon>Unionoidea</taxon>
        <taxon>Unionidae</taxon>
        <taxon>Ambleminae</taxon>
        <taxon>Lampsilini</taxon>
        <taxon>Potamilus</taxon>
    </lineage>
</organism>
<protein>
    <submittedName>
        <fullName evidence="1">Uncharacterized protein</fullName>
    </submittedName>
</protein>
<reference evidence="1" key="1">
    <citation type="journal article" date="2021" name="Genome Biol. Evol.">
        <title>A High-Quality Reference Genome for a Parasitic Bivalve with Doubly Uniparental Inheritance (Bivalvia: Unionida).</title>
        <authorList>
            <person name="Smith C.H."/>
        </authorList>
    </citation>
    <scope>NUCLEOTIDE SEQUENCE</scope>
    <source>
        <strain evidence="1">CHS0354</strain>
    </source>
</reference>